<feature type="transmembrane region" description="Helical" evidence="12">
    <location>
        <begin position="129"/>
        <end position="148"/>
    </location>
</feature>
<organism evidence="14 15">
    <name type="scientific">Microctonus aethiopoides</name>
    <dbReference type="NCBI Taxonomy" id="144406"/>
    <lineage>
        <taxon>Eukaryota</taxon>
        <taxon>Metazoa</taxon>
        <taxon>Ecdysozoa</taxon>
        <taxon>Arthropoda</taxon>
        <taxon>Hexapoda</taxon>
        <taxon>Insecta</taxon>
        <taxon>Pterygota</taxon>
        <taxon>Neoptera</taxon>
        <taxon>Endopterygota</taxon>
        <taxon>Hymenoptera</taxon>
        <taxon>Apocrita</taxon>
        <taxon>Ichneumonoidea</taxon>
        <taxon>Braconidae</taxon>
        <taxon>Euphorinae</taxon>
        <taxon>Microctonus</taxon>
    </lineage>
</organism>
<evidence type="ECO:0000259" key="13">
    <source>
        <dbReference type="SMART" id="SM00756"/>
    </source>
</evidence>
<dbReference type="PANTHER" id="PTHR14519:SF8">
    <property type="entry name" value="VITAMIN K EPOXIDE REDUCTASE COMPLEX SUBUNIT 1"/>
    <property type="match status" value="1"/>
</dbReference>
<name>A0AA39FKJ3_9HYME</name>
<dbReference type="GO" id="GO:0042373">
    <property type="term" value="P:vitamin K metabolic process"/>
    <property type="evidence" value="ECO:0007669"/>
    <property type="project" value="InterPro"/>
</dbReference>
<dbReference type="GO" id="GO:0048038">
    <property type="term" value="F:quinone binding"/>
    <property type="evidence" value="ECO:0007669"/>
    <property type="project" value="UniProtKB-KW"/>
</dbReference>
<evidence type="ECO:0000256" key="6">
    <source>
        <dbReference type="ARBA" id="ARBA00022824"/>
    </source>
</evidence>
<feature type="transmembrane region" description="Helical" evidence="12">
    <location>
        <begin position="103"/>
        <end position="123"/>
    </location>
</feature>
<evidence type="ECO:0000256" key="10">
    <source>
        <dbReference type="ARBA" id="ARBA00023157"/>
    </source>
</evidence>
<dbReference type="CDD" id="cd12917">
    <property type="entry name" value="VKOR_euk"/>
    <property type="match status" value="1"/>
</dbReference>
<dbReference type="AlphaFoldDB" id="A0AA39FKJ3"/>
<evidence type="ECO:0000256" key="8">
    <source>
        <dbReference type="ARBA" id="ARBA00023002"/>
    </source>
</evidence>
<evidence type="ECO:0000256" key="9">
    <source>
        <dbReference type="ARBA" id="ARBA00023136"/>
    </source>
</evidence>
<keyword evidence="8" id="KW-0560">Oxidoreductase</keyword>
<comment type="subcellular location">
    <subcellularLocation>
        <location evidence="1">Endoplasmic reticulum membrane</location>
        <topology evidence="1">Multi-pass membrane protein</topology>
    </subcellularLocation>
</comment>
<evidence type="ECO:0000313" key="15">
    <source>
        <dbReference type="Proteomes" id="UP001168990"/>
    </source>
</evidence>
<evidence type="ECO:0000256" key="2">
    <source>
        <dbReference type="ARBA" id="ARBA00006214"/>
    </source>
</evidence>
<keyword evidence="7 12" id="KW-1133">Transmembrane helix</keyword>
<dbReference type="EC" id="1.17.4.4" evidence="3"/>
<sequence length="171" mass="19272">MSMKKIKLHKINTGIITSCVVGFALSYYAYMVETAKEQDHTYEAMCDISEHVSCTKAFMSEYGKGFGIIEKNSIFYQPNSVYGIGYYGIVIITSIFNDYGHAVALMTLAIVSNISSIYLAWILYLLNDICVICVSTYVVNGIILIFSYQKLRLVTQTRNVTSQPITKKKLH</sequence>
<dbReference type="InterPro" id="IPR042406">
    <property type="entry name" value="VKORC1/VKORC1L1"/>
</dbReference>
<gene>
    <name evidence="14" type="ORF">PV328_008931</name>
</gene>
<evidence type="ECO:0000256" key="4">
    <source>
        <dbReference type="ARBA" id="ARBA00022692"/>
    </source>
</evidence>
<keyword evidence="6" id="KW-0256">Endoplasmic reticulum</keyword>
<evidence type="ECO:0000256" key="1">
    <source>
        <dbReference type="ARBA" id="ARBA00004477"/>
    </source>
</evidence>
<comment type="similarity">
    <text evidence="2">Belongs to the VKOR family.</text>
</comment>
<keyword evidence="10" id="KW-1015">Disulfide bond</keyword>
<keyword evidence="5" id="KW-0874">Quinone</keyword>
<feature type="transmembrane region" description="Helical" evidence="12">
    <location>
        <begin position="12"/>
        <end position="30"/>
    </location>
</feature>
<keyword evidence="9 12" id="KW-0472">Membrane</keyword>
<feature type="transmembrane region" description="Helical" evidence="12">
    <location>
        <begin position="80"/>
        <end position="96"/>
    </location>
</feature>
<reference evidence="14" key="2">
    <citation type="submission" date="2023-03" db="EMBL/GenBank/DDBJ databases">
        <authorList>
            <person name="Inwood S.N."/>
            <person name="Skelly J.G."/>
            <person name="Guhlin J."/>
            <person name="Harrop T.W.R."/>
            <person name="Goldson S.G."/>
            <person name="Dearden P.K."/>
        </authorList>
    </citation>
    <scope>NUCLEOTIDE SEQUENCE</scope>
    <source>
        <strain evidence="14">Irish</strain>
        <tissue evidence="14">Whole body</tissue>
    </source>
</reference>
<dbReference type="InterPro" id="IPR038354">
    <property type="entry name" value="VKOR_sf"/>
</dbReference>
<protein>
    <recommendedName>
        <fullName evidence="3">vitamin-K-epoxide reductase (warfarin-sensitive)</fullName>
        <ecNumber evidence="3">1.17.4.4</ecNumber>
    </recommendedName>
</protein>
<dbReference type="GO" id="GO:0005789">
    <property type="term" value="C:endoplasmic reticulum membrane"/>
    <property type="evidence" value="ECO:0007669"/>
    <property type="project" value="UniProtKB-SubCell"/>
</dbReference>
<proteinExistence type="inferred from homology"/>
<dbReference type="PANTHER" id="PTHR14519">
    <property type="entry name" value="VITAMIN K EPOXIDE REDUCTASE COMPLEX, SUBUNIT 1"/>
    <property type="match status" value="1"/>
</dbReference>
<keyword evidence="4 12" id="KW-0812">Transmembrane</keyword>
<evidence type="ECO:0000313" key="14">
    <source>
        <dbReference type="EMBL" id="KAK0171178.1"/>
    </source>
</evidence>
<accession>A0AA39FKJ3</accession>
<reference evidence="14" key="1">
    <citation type="journal article" date="2023" name="bioRxiv">
        <title>Scaffold-level genome assemblies of two parasitoid biocontrol wasps reveal the parthenogenesis mechanism and an associated novel virus.</title>
        <authorList>
            <person name="Inwood S."/>
            <person name="Skelly J."/>
            <person name="Guhlin J."/>
            <person name="Harrop T."/>
            <person name="Goldson S."/>
            <person name="Dearden P."/>
        </authorList>
    </citation>
    <scope>NUCLEOTIDE SEQUENCE</scope>
    <source>
        <strain evidence="14">Irish</strain>
        <tissue evidence="14">Whole body</tissue>
    </source>
</reference>
<evidence type="ECO:0000256" key="5">
    <source>
        <dbReference type="ARBA" id="ARBA00022719"/>
    </source>
</evidence>
<feature type="domain" description="Vitamin K epoxide reductase" evidence="13">
    <location>
        <begin position="8"/>
        <end position="151"/>
    </location>
</feature>
<dbReference type="Proteomes" id="UP001168990">
    <property type="component" value="Unassembled WGS sequence"/>
</dbReference>
<evidence type="ECO:0000256" key="12">
    <source>
        <dbReference type="SAM" id="Phobius"/>
    </source>
</evidence>
<dbReference type="InterPro" id="IPR012932">
    <property type="entry name" value="VKOR"/>
</dbReference>
<dbReference type="Pfam" id="PF07884">
    <property type="entry name" value="VKOR"/>
    <property type="match status" value="1"/>
</dbReference>
<keyword evidence="11" id="KW-0676">Redox-active center</keyword>
<evidence type="ECO:0000256" key="3">
    <source>
        <dbReference type="ARBA" id="ARBA00012278"/>
    </source>
</evidence>
<comment type="caution">
    <text evidence="14">The sequence shown here is derived from an EMBL/GenBank/DDBJ whole genome shotgun (WGS) entry which is preliminary data.</text>
</comment>
<keyword evidence="15" id="KW-1185">Reference proteome</keyword>
<dbReference type="Gene3D" id="1.20.1440.130">
    <property type="entry name" value="VKOR domain"/>
    <property type="match status" value="1"/>
</dbReference>
<dbReference type="SMART" id="SM00756">
    <property type="entry name" value="VKc"/>
    <property type="match status" value="1"/>
</dbReference>
<evidence type="ECO:0000256" key="11">
    <source>
        <dbReference type="ARBA" id="ARBA00023284"/>
    </source>
</evidence>
<dbReference type="GO" id="GO:0047057">
    <property type="term" value="F:vitamin-K-epoxide reductase (warfarin-sensitive) activity"/>
    <property type="evidence" value="ECO:0007669"/>
    <property type="project" value="UniProtKB-EC"/>
</dbReference>
<evidence type="ECO:0000256" key="7">
    <source>
        <dbReference type="ARBA" id="ARBA00022989"/>
    </source>
</evidence>
<dbReference type="EMBL" id="JAQQBS010000003">
    <property type="protein sequence ID" value="KAK0171178.1"/>
    <property type="molecule type" value="Genomic_DNA"/>
</dbReference>